<gene>
    <name evidence="1" type="ORF">JI741_21465</name>
</gene>
<proteinExistence type="predicted"/>
<evidence type="ECO:0000313" key="1">
    <source>
        <dbReference type="EMBL" id="MBL0743814.1"/>
    </source>
</evidence>
<accession>A0ABS1KWM9</accession>
<dbReference type="SUPFAM" id="SSF51004">
    <property type="entry name" value="C-terminal (heme d1) domain of cytochrome cd1-nitrite reductase"/>
    <property type="match status" value="1"/>
</dbReference>
<keyword evidence="2" id="KW-1185">Reference proteome</keyword>
<dbReference type="EMBL" id="JAERRB010000008">
    <property type="protein sequence ID" value="MBL0743814.1"/>
    <property type="molecule type" value="Genomic_DNA"/>
</dbReference>
<dbReference type="RefSeq" id="WP_202013306.1">
    <property type="nucleotide sequence ID" value="NZ_JAERRB010000008.1"/>
</dbReference>
<comment type="caution">
    <text evidence="1">The sequence shown here is derived from an EMBL/GenBank/DDBJ whole genome shotgun (WGS) entry which is preliminary data.</text>
</comment>
<sequence length="430" mass="46840">MLFLTVLLGISVLLEGCSDKCQVTSEYAYYEPVYTTMEEIRADVKLEDPKPVTSLGKIYFKDDILFVNEPGNGIHIIDNHDPANPKALKFLHVPGNVDMAVKGNTLYADSYLDLVAFDIHNLNAVKEVGRIKNVITTSTNALGFYVDGTRGVVTDMKQTKVINISQPDCDAVIQPWGGMLYDNGVVVSMQTAAAFNTKAAITPGTGSGPGVGGSLARMAINANHLFMLDGADLQSIDITSEQSPVAKTRTNVNWGIETIFPYKDKLFLGSTSGMYIFSVSSPEAPALLSTYEHVRSCDPVVVDDKYAYVTLRSGNSCQGFSNQLEVIDIADLQAPQLIKIYPLTNPHGLGIDDHTLFVCDGDDGLKAFDATDVTAIDKNLLAHYKDINGYDVIPFDKILMLVGSDGIFQYDYSDKANIKLLSHIDVEPAQ</sequence>
<protein>
    <recommendedName>
        <fullName evidence="3">LVIVD repeat-containing protein</fullName>
    </recommendedName>
</protein>
<dbReference type="Proteomes" id="UP000613030">
    <property type="component" value="Unassembled WGS sequence"/>
</dbReference>
<name>A0ABS1KWM9_9BACT</name>
<reference evidence="1 2" key="1">
    <citation type="submission" date="2021-01" db="EMBL/GenBank/DDBJ databases">
        <title>Chryseolinea sp. Jin1 Genome sequencing and assembly.</title>
        <authorList>
            <person name="Kim I."/>
        </authorList>
    </citation>
    <scope>NUCLEOTIDE SEQUENCE [LARGE SCALE GENOMIC DNA]</scope>
    <source>
        <strain evidence="1 2">Jin1</strain>
    </source>
</reference>
<dbReference type="SUPFAM" id="SSF101908">
    <property type="entry name" value="Putative isomerase YbhE"/>
    <property type="match status" value="1"/>
</dbReference>
<dbReference type="InterPro" id="IPR011048">
    <property type="entry name" value="Haem_d1_sf"/>
</dbReference>
<evidence type="ECO:0000313" key="2">
    <source>
        <dbReference type="Proteomes" id="UP000613030"/>
    </source>
</evidence>
<organism evidence="1 2">
    <name type="scientific">Chryseolinea lacunae</name>
    <dbReference type="NCBI Taxonomy" id="2801331"/>
    <lineage>
        <taxon>Bacteria</taxon>
        <taxon>Pseudomonadati</taxon>
        <taxon>Bacteroidota</taxon>
        <taxon>Cytophagia</taxon>
        <taxon>Cytophagales</taxon>
        <taxon>Fulvivirgaceae</taxon>
        <taxon>Chryseolinea</taxon>
    </lineage>
</organism>
<evidence type="ECO:0008006" key="3">
    <source>
        <dbReference type="Google" id="ProtNLM"/>
    </source>
</evidence>